<sequence>MSDAVNAAATRLEQAVEKLAAALARPPQSAGVTPDEVAALSARLDETLVRLRTALAEVEGEAAGHLPEDEAEPGEAAEPMPASAPPADDSSKGS</sequence>
<organism evidence="2 3">
    <name type="scientific">Teichococcus aestuarii</name>
    <dbReference type="NCBI Taxonomy" id="568898"/>
    <lineage>
        <taxon>Bacteria</taxon>
        <taxon>Pseudomonadati</taxon>
        <taxon>Pseudomonadota</taxon>
        <taxon>Alphaproteobacteria</taxon>
        <taxon>Acetobacterales</taxon>
        <taxon>Roseomonadaceae</taxon>
        <taxon>Roseomonas</taxon>
    </lineage>
</organism>
<protein>
    <submittedName>
        <fullName evidence="2">Uncharacterized protein</fullName>
    </submittedName>
</protein>
<gene>
    <name evidence="2" type="ORF">CR165_01915</name>
</gene>
<name>A0A2U1V9U4_9PROT</name>
<keyword evidence="3" id="KW-1185">Reference proteome</keyword>
<feature type="compositionally biased region" description="Low complexity" evidence="1">
    <location>
        <begin position="76"/>
        <end position="88"/>
    </location>
</feature>
<feature type="region of interest" description="Disordered" evidence="1">
    <location>
        <begin position="58"/>
        <end position="94"/>
    </location>
</feature>
<proteinExistence type="predicted"/>
<dbReference type="AlphaFoldDB" id="A0A2U1V9U4"/>
<evidence type="ECO:0000256" key="1">
    <source>
        <dbReference type="SAM" id="MobiDB-lite"/>
    </source>
</evidence>
<evidence type="ECO:0000313" key="2">
    <source>
        <dbReference type="EMBL" id="PWC30687.1"/>
    </source>
</evidence>
<comment type="caution">
    <text evidence="2">The sequence shown here is derived from an EMBL/GenBank/DDBJ whole genome shotgun (WGS) entry which is preliminary data.</text>
</comment>
<dbReference type="Proteomes" id="UP000245048">
    <property type="component" value="Unassembled WGS sequence"/>
</dbReference>
<reference evidence="3" key="1">
    <citation type="submission" date="2017-10" db="EMBL/GenBank/DDBJ databases">
        <authorList>
            <person name="Toshchakov S.V."/>
            <person name="Goeva M.A."/>
        </authorList>
    </citation>
    <scope>NUCLEOTIDE SEQUENCE [LARGE SCALE GENOMIC DNA]</scope>
    <source>
        <strain evidence="3">JR1/69-1-13</strain>
    </source>
</reference>
<evidence type="ECO:0000313" key="3">
    <source>
        <dbReference type="Proteomes" id="UP000245048"/>
    </source>
</evidence>
<dbReference type="EMBL" id="PDOA01000001">
    <property type="protein sequence ID" value="PWC30687.1"/>
    <property type="molecule type" value="Genomic_DNA"/>
</dbReference>
<accession>A0A2U1V9U4</accession>